<reference evidence="1 2" key="1">
    <citation type="submission" date="2024-01" db="EMBL/GenBank/DDBJ databases">
        <title>Comparative genomics of Cryptococcus and Kwoniella reveals pathogenesis evolution and contrasting modes of karyotype evolution via chromosome fusion or intercentromeric recombination.</title>
        <authorList>
            <person name="Coelho M.A."/>
            <person name="David-Palma M."/>
            <person name="Shea T."/>
            <person name="Bowers K."/>
            <person name="McGinley-Smith S."/>
            <person name="Mohammad A.W."/>
            <person name="Gnirke A."/>
            <person name="Yurkov A.M."/>
            <person name="Nowrousian M."/>
            <person name="Sun S."/>
            <person name="Cuomo C.A."/>
            <person name="Heitman J."/>
        </authorList>
    </citation>
    <scope>NUCLEOTIDE SEQUENCE [LARGE SCALE GENOMIC DNA]</scope>
    <source>
        <strain evidence="1">CBS 11374</strain>
    </source>
</reference>
<organism evidence="1 2">
    <name type="scientific">Kwoniella shivajii</name>
    <dbReference type="NCBI Taxonomy" id="564305"/>
    <lineage>
        <taxon>Eukaryota</taxon>
        <taxon>Fungi</taxon>
        <taxon>Dikarya</taxon>
        <taxon>Basidiomycota</taxon>
        <taxon>Agaricomycotina</taxon>
        <taxon>Tremellomycetes</taxon>
        <taxon>Tremellales</taxon>
        <taxon>Cryptococcaceae</taxon>
        <taxon>Kwoniella</taxon>
    </lineage>
</organism>
<accession>A0ABZ1D6V3</accession>
<dbReference type="RefSeq" id="XP_062793948.1">
    <property type="nucleotide sequence ID" value="XM_062937897.1"/>
</dbReference>
<evidence type="ECO:0000313" key="1">
    <source>
        <dbReference type="EMBL" id="WRT69209.1"/>
    </source>
</evidence>
<name>A0ABZ1D6V3_9TREE</name>
<keyword evidence="2" id="KW-1185">Reference proteome</keyword>
<sequence>MPKTQIKLSDYLSGEQWKEVLELVEIEESNPRTWQAEWCTRHHLVLQIYDEDWNIVAEKKLTITSRLQEYIDQMNLAVYKDQVDFLESAGEALRKREGDKLHSALMEARRSRDKTSS</sequence>
<evidence type="ECO:0000313" key="2">
    <source>
        <dbReference type="Proteomes" id="UP001329825"/>
    </source>
</evidence>
<proteinExistence type="predicted"/>
<dbReference type="GeneID" id="87958323"/>
<dbReference type="Proteomes" id="UP001329825">
    <property type="component" value="Chromosome 8"/>
</dbReference>
<dbReference type="EMBL" id="CP141888">
    <property type="protein sequence ID" value="WRT69209.1"/>
    <property type="molecule type" value="Genomic_DNA"/>
</dbReference>
<gene>
    <name evidence="1" type="ORF">IL334_006193</name>
</gene>
<protein>
    <submittedName>
        <fullName evidence="1">Uncharacterized protein</fullName>
    </submittedName>
</protein>